<comment type="caution">
    <text evidence="2">The sequence shown here is derived from an EMBL/GenBank/DDBJ whole genome shotgun (WGS) entry which is preliminary data.</text>
</comment>
<evidence type="ECO:0000259" key="1">
    <source>
        <dbReference type="Pfam" id="PF06985"/>
    </source>
</evidence>
<protein>
    <recommendedName>
        <fullName evidence="1">Heterokaryon incompatibility domain-containing protein</fullName>
    </recommendedName>
</protein>
<organism evidence="2 3">
    <name type="scientific">Hymenoscyphus fraxineus</name>
    <dbReference type="NCBI Taxonomy" id="746836"/>
    <lineage>
        <taxon>Eukaryota</taxon>
        <taxon>Fungi</taxon>
        <taxon>Dikarya</taxon>
        <taxon>Ascomycota</taxon>
        <taxon>Pezizomycotina</taxon>
        <taxon>Leotiomycetes</taxon>
        <taxon>Helotiales</taxon>
        <taxon>Helotiaceae</taxon>
        <taxon>Hymenoscyphus</taxon>
    </lineage>
</organism>
<reference evidence="2" key="1">
    <citation type="submission" date="2021-07" db="EMBL/GenBank/DDBJ databases">
        <authorList>
            <person name="Durling M."/>
        </authorList>
    </citation>
    <scope>NUCLEOTIDE SEQUENCE</scope>
</reference>
<dbReference type="InterPro" id="IPR010730">
    <property type="entry name" value="HET"/>
</dbReference>
<evidence type="ECO:0000313" key="2">
    <source>
        <dbReference type="EMBL" id="CAG8951517.1"/>
    </source>
</evidence>
<sequence>MVSLTKRELDSQTRTFEYPGTELGTNEAQIRLLEVLPGQGEDPVRCVLTSVNFDAIHEADALSYTWGLPPAMNIIFVNDEPFRIRNNLFNALLHLRRPSSGVMLWVDAICINQSDIDERNHQVQRMADVFGRARRVLAWLGPETESSREAFSFLSQTYLRSPYNRKELMDDPRWVALNDLCEIEYWKRRFALLHEQ</sequence>
<dbReference type="PANTHER" id="PTHR24148:SF73">
    <property type="entry name" value="HET DOMAIN PROTEIN (AFU_ORTHOLOGUE AFUA_8G01020)"/>
    <property type="match status" value="1"/>
</dbReference>
<proteinExistence type="predicted"/>
<dbReference type="InterPro" id="IPR052895">
    <property type="entry name" value="HetReg/Transcr_Mod"/>
</dbReference>
<accession>A0A9N9PRI6</accession>
<dbReference type="AlphaFoldDB" id="A0A9N9PRI6"/>
<evidence type="ECO:0000313" key="3">
    <source>
        <dbReference type="Proteomes" id="UP000696280"/>
    </source>
</evidence>
<keyword evidence="3" id="KW-1185">Reference proteome</keyword>
<name>A0A9N9PRI6_9HELO</name>
<dbReference type="Proteomes" id="UP000696280">
    <property type="component" value="Unassembled WGS sequence"/>
</dbReference>
<dbReference type="Pfam" id="PF06985">
    <property type="entry name" value="HET"/>
    <property type="match status" value="1"/>
</dbReference>
<dbReference type="PANTHER" id="PTHR24148">
    <property type="entry name" value="ANKYRIN REPEAT DOMAIN-CONTAINING PROTEIN 39 HOMOLOG-RELATED"/>
    <property type="match status" value="1"/>
</dbReference>
<feature type="domain" description="Heterokaryon incompatibility" evidence="1">
    <location>
        <begin position="61"/>
        <end position="189"/>
    </location>
</feature>
<dbReference type="EMBL" id="CAJVRL010000043">
    <property type="protein sequence ID" value="CAG8951517.1"/>
    <property type="molecule type" value="Genomic_DNA"/>
</dbReference>
<dbReference type="OrthoDB" id="2157530at2759"/>
<gene>
    <name evidence="2" type="ORF">HYFRA_00007433</name>
</gene>